<accession>A0A1R1SBQ3</accession>
<dbReference type="Proteomes" id="UP000186168">
    <property type="component" value="Unassembled WGS sequence"/>
</dbReference>
<organism evidence="1 2">
    <name type="scientific">Streptomyces sparsogenes DSM 40356</name>
    <dbReference type="NCBI Taxonomy" id="1331668"/>
    <lineage>
        <taxon>Bacteria</taxon>
        <taxon>Bacillati</taxon>
        <taxon>Actinomycetota</taxon>
        <taxon>Actinomycetes</taxon>
        <taxon>Kitasatosporales</taxon>
        <taxon>Streptomycetaceae</taxon>
        <taxon>Streptomyces</taxon>
    </lineage>
</organism>
<reference evidence="1 2" key="1">
    <citation type="submission" date="2013-05" db="EMBL/GenBank/DDBJ databases">
        <title>Genome sequence of Streptomyces sparsogenes DSM 40356.</title>
        <authorList>
            <person name="Coyne S."/>
            <person name="Seebeck F.P."/>
        </authorList>
    </citation>
    <scope>NUCLEOTIDE SEQUENCE [LARGE SCALE GENOMIC DNA]</scope>
    <source>
        <strain evidence="1 2">DSM 40356</strain>
    </source>
</reference>
<proteinExistence type="predicted"/>
<dbReference type="EMBL" id="ASQP01000387">
    <property type="protein sequence ID" value="OMI35764.1"/>
    <property type="molecule type" value="Genomic_DNA"/>
</dbReference>
<comment type="caution">
    <text evidence="1">The sequence shown here is derived from an EMBL/GenBank/DDBJ whole genome shotgun (WGS) entry which is preliminary data.</text>
</comment>
<dbReference type="AlphaFoldDB" id="A0A1R1SBQ3"/>
<evidence type="ECO:0000313" key="1">
    <source>
        <dbReference type="EMBL" id="OMI35764.1"/>
    </source>
</evidence>
<gene>
    <name evidence="1" type="ORF">SPAR_29416</name>
</gene>
<keyword evidence="2" id="KW-1185">Reference proteome</keyword>
<name>A0A1R1SBQ3_9ACTN</name>
<sequence>MRRFHRNMAKSAPARLTRCNRPWGASLSMPSLKCPWTKGERTATGTGARIMTAACMARLGTWPPASISDVPAGHWRRTPIWEGTFCSGSFSNLSGLARSVGSA</sequence>
<evidence type="ECO:0000313" key="2">
    <source>
        <dbReference type="Proteomes" id="UP000186168"/>
    </source>
</evidence>
<protein>
    <submittedName>
        <fullName evidence="1">Uncharacterized protein</fullName>
    </submittedName>
</protein>